<reference evidence="15" key="1">
    <citation type="submission" date="2021-04" db="EMBL/GenBank/DDBJ databases">
        <authorList>
            <person name="Chebbi M.A.C M."/>
        </authorList>
    </citation>
    <scope>NUCLEOTIDE SEQUENCE</scope>
</reference>
<dbReference type="OrthoDB" id="3685at2759"/>
<protein>
    <recommendedName>
        <fullName evidence="4">tRNA-5-taurinomethyluridine 2-sulfurtransferase</fullName>
        <ecNumber evidence="4">2.8.1.14</ecNumber>
    </recommendedName>
</protein>
<dbReference type="Proteomes" id="UP000786811">
    <property type="component" value="Unassembled WGS sequence"/>
</dbReference>
<organism evidence="15 16">
    <name type="scientific">Cotesia congregata</name>
    <name type="common">Parasitoid wasp</name>
    <name type="synonym">Apanteles congregatus</name>
    <dbReference type="NCBI Taxonomy" id="51543"/>
    <lineage>
        <taxon>Eukaryota</taxon>
        <taxon>Metazoa</taxon>
        <taxon>Ecdysozoa</taxon>
        <taxon>Arthropoda</taxon>
        <taxon>Hexapoda</taxon>
        <taxon>Insecta</taxon>
        <taxon>Pterygota</taxon>
        <taxon>Neoptera</taxon>
        <taxon>Endopterygota</taxon>
        <taxon>Hymenoptera</taxon>
        <taxon>Apocrita</taxon>
        <taxon>Ichneumonoidea</taxon>
        <taxon>Braconidae</taxon>
        <taxon>Microgastrinae</taxon>
        <taxon>Cotesia</taxon>
    </lineage>
</organism>
<dbReference type="InterPro" id="IPR014729">
    <property type="entry name" value="Rossmann-like_a/b/a_fold"/>
</dbReference>
<dbReference type="Gene3D" id="2.40.30.10">
    <property type="entry name" value="Translation factors"/>
    <property type="match status" value="1"/>
</dbReference>
<dbReference type="EC" id="2.8.1.14" evidence="4"/>
<evidence type="ECO:0000256" key="12">
    <source>
        <dbReference type="ARBA" id="ARBA00049564"/>
    </source>
</evidence>
<keyword evidence="10" id="KW-0694">RNA-binding</keyword>
<evidence type="ECO:0000256" key="9">
    <source>
        <dbReference type="ARBA" id="ARBA00022840"/>
    </source>
</evidence>
<dbReference type="GO" id="GO:0005739">
    <property type="term" value="C:mitochondrion"/>
    <property type="evidence" value="ECO:0007669"/>
    <property type="project" value="UniProtKB-SubCell"/>
</dbReference>
<evidence type="ECO:0000256" key="2">
    <source>
        <dbReference type="ARBA" id="ARBA00004173"/>
    </source>
</evidence>
<evidence type="ECO:0000256" key="1">
    <source>
        <dbReference type="ARBA" id="ARBA00003986"/>
    </source>
</evidence>
<dbReference type="NCBIfam" id="NF001138">
    <property type="entry name" value="PRK00143.1"/>
    <property type="match status" value="1"/>
</dbReference>
<evidence type="ECO:0000313" key="16">
    <source>
        <dbReference type="Proteomes" id="UP000786811"/>
    </source>
</evidence>
<dbReference type="AlphaFoldDB" id="A0A8J2HPF1"/>
<dbReference type="Gene3D" id="3.40.50.620">
    <property type="entry name" value="HUPs"/>
    <property type="match status" value="1"/>
</dbReference>
<dbReference type="InterPro" id="IPR023382">
    <property type="entry name" value="MnmA-like_central_sf"/>
</dbReference>
<keyword evidence="7" id="KW-0819">tRNA processing</keyword>
<dbReference type="Gene3D" id="2.30.30.280">
    <property type="entry name" value="Adenine nucleotide alpha hydrolases-like domains"/>
    <property type="match status" value="1"/>
</dbReference>
<comment type="similarity">
    <text evidence="3">Belongs to the MnmA/TRMU family.</text>
</comment>
<dbReference type="GO" id="GO:0005524">
    <property type="term" value="F:ATP binding"/>
    <property type="evidence" value="ECO:0007669"/>
    <property type="project" value="UniProtKB-KW"/>
</dbReference>
<dbReference type="InterPro" id="IPR046884">
    <property type="entry name" value="MnmA-like_central"/>
</dbReference>
<proteinExistence type="inferred from homology"/>
<evidence type="ECO:0000256" key="3">
    <source>
        <dbReference type="ARBA" id="ARBA00006191"/>
    </source>
</evidence>
<dbReference type="InterPro" id="IPR004506">
    <property type="entry name" value="MnmA-like"/>
</dbReference>
<feature type="domain" description="tRNA-specific 2-thiouridylase MnmA-like C-terminal" evidence="13">
    <location>
        <begin position="286"/>
        <end position="366"/>
    </location>
</feature>
<dbReference type="NCBIfam" id="TIGR00420">
    <property type="entry name" value="trmU"/>
    <property type="match status" value="1"/>
</dbReference>
<evidence type="ECO:0000256" key="11">
    <source>
        <dbReference type="ARBA" id="ARBA00023157"/>
    </source>
</evidence>
<dbReference type="EMBL" id="CAJNRD030001123">
    <property type="protein sequence ID" value="CAG5103551.1"/>
    <property type="molecule type" value="Genomic_DNA"/>
</dbReference>
<comment type="caution">
    <text evidence="15">The sequence shown here is derived from an EMBL/GenBank/DDBJ whole genome shotgun (WGS) entry which is preliminary data.</text>
</comment>
<comment type="function">
    <text evidence="1">Catalyzes the 2-thiolation of uridine at the wobble position (U34) of mitochondrial tRNA(Lys), tRNA(Glu) and tRNA(Gln). Required for the formation of 5-taurinomethyl-2-thiouridine (tm5s2U) of mitochondrial tRNA(Lys), tRNA(Glu), and tRNA(Gln) at the wobble position. ATP is required to activate the C2 atom of the wobble base.</text>
</comment>
<sequence>MIKNVVVGLSGGVDSAVSTILLKRKGFNVTAVFLRNWDTADETGKCLADEDYKDAEFICKKLDVPLVEVNFVKEYWNDVFSYLLGGYQNGITPNPDVICNKNIKFNKFYHYARNHLKADAIATGHYARTSFGPFLEHFNPDKGVRLLKARDDWKDQTLFLAQVQQEPLQRCMFPIGDYVKKDIKKIAIEEGLDRIAAKDESMGICFIGSRTFQSFISEYLEDKPGDFVDMETGRVVGKHRGIHHWTLGQRCRITGQAKAYFVYKKDVETNTIYVAMGHDHPALYTHTIITSKPHWIFQEPPELLNSHGVLHCDFKFQHIENYSRCKVYKTANQELIILVDEPKRAVSPGQFAVFFVGDECVGSAPIVAPGPSLFSLGKSLSFNTESNHQVAVHM</sequence>
<dbReference type="SUPFAM" id="SSF52402">
    <property type="entry name" value="Adenine nucleotide alpha hydrolases-like"/>
    <property type="match status" value="1"/>
</dbReference>
<feature type="domain" description="tRNA-specific 2-thiouridylase MnmA-like central" evidence="14">
    <location>
        <begin position="213"/>
        <end position="275"/>
    </location>
</feature>
<evidence type="ECO:0000313" key="15">
    <source>
        <dbReference type="EMBL" id="CAG5103551.1"/>
    </source>
</evidence>
<keyword evidence="5" id="KW-0820">tRNA-binding</keyword>
<evidence type="ECO:0000259" key="14">
    <source>
        <dbReference type="Pfam" id="PF20259"/>
    </source>
</evidence>
<keyword evidence="11" id="KW-1015">Disulfide bond</keyword>
<dbReference type="Pfam" id="PF03054">
    <property type="entry name" value="tRNA_Me_trans"/>
    <property type="match status" value="1"/>
</dbReference>
<dbReference type="Pfam" id="PF20259">
    <property type="entry name" value="tRNA_Me_trans_M"/>
    <property type="match status" value="1"/>
</dbReference>
<dbReference type="InterPro" id="IPR046885">
    <property type="entry name" value="MnmA-like_C"/>
</dbReference>
<dbReference type="PANTHER" id="PTHR11933">
    <property type="entry name" value="TRNA 5-METHYLAMINOMETHYL-2-THIOURIDYLATE -METHYLTRANSFERASE"/>
    <property type="match status" value="1"/>
</dbReference>
<evidence type="ECO:0000256" key="7">
    <source>
        <dbReference type="ARBA" id="ARBA00022694"/>
    </source>
</evidence>
<keyword evidence="9" id="KW-0067">ATP-binding</keyword>
<evidence type="ECO:0000256" key="5">
    <source>
        <dbReference type="ARBA" id="ARBA00022555"/>
    </source>
</evidence>
<dbReference type="GO" id="GO:0000049">
    <property type="term" value="F:tRNA binding"/>
    <property type="evidence" value="ECO:0007669"/>
    <property type="project" value="UniProtKB-KW"/>
</dbReference>
<accession>A0A8J2HPF1</accession>
<gene>
    <name evidence="15" type="ORF">HICCMSTLAB_LOCUS11566</name>
</gene>
<keyword evidence="8" id="KW-0547">Nucleotide-binding</keyword>
<dbReference type="CDD" id="cd01998">
    <property type="entry name" value="MnmA_TRMU-like"/>
    <property type="match status" value="1"/>
</dbReference>
<dbReference type="FunFam" id="2.30.30.280:FF:000001">
    <property type="entry name" value="tRNA-specific 2-thiouridylase MnmA"/>
    <property type="match status" value="1"/>
</dbReference>
<keyword evidence="16" id="KW-1185">Reference proteome</keyword>
<evidence type="ECO:0000256" key="4">
    <source>
        <dbReference type="ARBA" id="ARBA00011953"/>
    </source>
</evidence>
<dbReference type="FunFam" id="3.40.50.620:FF:000104">
    <property type="entry name" value="Mitochondrial tRNA-specific 2-thiouridylase 1"/>
    <property type="match status" value="1"/>
</dbReference>
<evidence type="ECO:0000256" key="10">
    <source>
        <dbReference type="ARBA" id="ARBA00022884"/>
    </source>
</evidence>
<dbReference type="GO" id="GO:0002143">
    <property type="term" value="P:tRNA wobble position uridine thiolation"/>
    <property type="evidence" value="ECO:0007669"/>
    <property type="project" value="TreeGrafter"/>
</dbReference>
<evidence type="ECO:0000256" key="6">
    <source>
        <dbReference type="ARBA" id="ARBA00022679"/>
    </source>
</evidence>
<evidence type="ECO:0000259" key="13">
    <source>
        <dbReference type="Pfam" id="PF20258"/>
    </source>
</evidence>
<comment type="subcellular location">
    <subcellularLocation>
        <location evidence="2">Mitochondrion</location>
    </subcellularLocation>
</comment>
<name>A0A8J2HPF1_COTCN</name>
<evidence type="ECO:0000256" key="8">
    <source>
        <dbReference type="ARBA" id="ARBA00022741"/>
    </source>
</evidence>
<dbReference type="PANTHER" id="PTHR11933:SF5">
    <property type="entry name" value="MITOCHONDRIAL TRNA-SPECIFIC 2-THIOURIDYLASE 1"/>
    <property type="match status" value="1"/>
</dbReference>
<keyword evidence="6" id="KW-0808">Transferase</keyword>
<dbReference type="GO" id="GO:0061708">
    <property type="term" value="F:tRNA-5-taurinomethyluridine 2-sulfurtransferase"/>
    <property type="evidence" value="ECO:0007669"/>
    <property type="project" value="UniProtKB-EC"/>
</dbReference>
<comment type="catalytic activity">
    <reaction evidence="12">
        <text>5-taurinomethyluridine(34) in tRNA + S-sulfanyl-L-cysteinyl-[protein] + AH2 + ATP = 5-taurinomethyl-2-thiouridine(34) in tRNA + L-cysteinyl-[protein] + A + AMP + diphosphate + H(+)</text>
        <dbReference type="Rhea" id="RHEA:47040"/>
        <dbReference type="Rhea" id="RHEA-COMP:10131"/>
        <dbReference type="Rhea" id="RHEA-COMP:11726"/>
        <dbReference type="Rhea" id="RHEA-COMP:11732"/>
        <dbReference type="Rhea" id="RHEA-COMP:11733"/>
        <dbReference type="ChEBI" id="CHEBI:13193"/>
        <dbReference type="ChEBI" id="CHEBI:15378"/>
        <dbReference type="ChEBI" id="CHEBI:17499"/>
        <dbReference type="ChEBI" id="CHEBI:29950"/>
        <dbReference type="ChEBI" id="CHEBI:30616"/>
        <dbReference type="ChEBI" id="CHEBI:33019"/>
        <dbReference type="ChEBI" id="CHEBI:61963"/>
        <dbReference type="ChEBI" id="CHEBI:87171"/>
        <dbReference type="ChEBI" id="CHEBI:87172"/>
        <dbReference type="ChEBI" id="CHEBI:456215"/>
        <dbReference type="EC" id="2.8.1.14"/>
    </reaction>
</comment>
<dbReference type="HAMAP" id="MF_00144">
    <property type="entry name" value="tRNA_thiouridyl_MnmA"/>
    <property type="match status" value="1"/>
</dbReference>
<dbReference type="Pfam" id="PF20258">
    <property type="entry name" value="tRNA_Me_trans_C"/>
    <property type="match status" value="1"/>
</dbReference>